<dbReference type="Pfam" id="PF20102">
    <property type="entry name" value="DUF6492"/>
    <property type="match status" value="1"/>
</dbReference>
<gene>
    <name evidence="1" type="ORF">BV133_1649</name>
</gene>
<protein>
    <submittedName>
        <fullName evidence="1">Uncharacterized protein</fullName>
    </submittedName>
</protein>
<sequence>MGTMSESAAPPPDDAPLSASIVTCSFRGDFELCRMLCDSIDRFVPATIHHALYVPAQDVALFASLSSPRRTIATQESLLPRWLRKVPMPSARWRRLLGLSHRNFYVTPFGLPVRGWIAQQIMKIAATAAAPTEVVAHIDSDNVVVRPLGLDRLVHGGRVRIYRDPAPVPLASHRRWHVAAGRLLGLPPSDFYGAEYIDPFVVWRRSTLRGMIARIEAVAGRDWRVVLSRTPHFAEYVLYGVYADKVAGLDASGLCPEAWSLCHSRYSGSFDGGADEARFVAALRPEHVTCLIQSTIPVPESARLRLFAQVTARAADQDRAAAGAR</sequence>
<dbReference type="AlphaFoldDB" id="A0A182D3C4"/>
<organism evidence="1">
    <name type="scientific">Blastochloris viridis</name>
    <name type="common">Rhodopseudomonas viridis</name>
    <dbReference type="NCBI Taxonomy" id="1079"/>
    <lineage>
        <taxon>Bacteria</taxon>
        <taxon>Pseudomonadati</taxon>
        <taxon>Pseudomonadota</taxon>
        <taxon>Alphaproteobacteria</taxon>
        <taxon>Hyphomicrobiales</taxon>
        <taxon>Blastochloridaceae</taxon>
        <taxon>Blastochloris</taxon>
    </lineage>
</organism>
<proteinExistence type="predicted"/>
<accession>A0A182D3C4</accession>
<evidence type="ECO:0000313" key="1">
    <source>
        <dbReference type="EMBL" id="BAR99242.1"/>
    </source>
</evidence>
<dbReference type="EMBL" id="AP014854">
    <property type="protein sequence ID" value="BAR99242.1"/>
    <property type="molecule type" value="Genomic_DNA"/>
</dbReference>
<name>A0A182D3C4_BLAVI</name>
<dbReference type="InterPro" id="IPR045499">
    <property type="entry name" value="DUF6492"/>
</dbReference>
<reference evidence="1" key="1">
    <citation type="journal article" date="2015" name="Genome Announc.">
        <title>Complete Genome Sequence of the Bacteriochlorophyll b-Producing Photosynthetic Bacterium Blastochloris viridis.</title>
        <authorList>
            <person name="Tsukatani Y."/>
            <person name="Hirose Y."/>
            <person name="Harada J."/>
            <person name="Misawa N."/>
            <person name="Mori K."/>
            <person name="Inoue K."/>
            <person name="Tamiaki H."/>
        </authorList>
    </citation>
    <scope>NUCLEOTIDE SEQUENCE [LARGE SCALE GENOMIC DNA]</scope>
    <source>
        <strain evidence="1">DSM 133</strain>
    </source>
</reference>